<dbReference type="Proteomes" id="UP001396334">
    <property type="component" value="Unassembled WGS sequence"/>
</dbReference>
<dbReference type="EMBL" id="JBBPBN010000021">
    <property type="protein sequence ID" value="KAK9014423.1"/>
    <property type="molecule type" value="Genomic_DNA"/>
</dbReference>
<sequence length="145" mass="15639">MGQQVVAMAGAPPPLPYGNETLKICISFPPKVHSVGDTASPSVILTKSLSLLELKMLLKAWLDLLTISPFTVILSVSVSASVALRVAMESAALNFVNATLNWVTLALDARCPCCTSYELCDEWVPESLIPPITEEMQSEPPVLER</sequence>
<protein>
    <submittedName>
        <fullName evidence="1">Uncharacterized protein</fullName>
    </submittedName>
</protein>
<reference evidence="1 2" key="1">
    <citation type="journal article" date="2024" name="G3 (Bethesda)">
        <title>Genome assembly of Hibiscus sabdariffa L. provides insights into metabolisms of medicinal natural products.</title>
        <authorList>
            <person name="Kim T."/>
        </authorList>
    </citation>
    <scope>NUCLEOTIDE SEQUENCE [LARGE SCALE GENOMIC DNA]</scope>
    <source>
        <strain evidence="1">TK-2024</strain>
        <tissue evidence="1">Old leaves</tissue>
    </source>
</reference>
<comment type="caution">
    <text evidence="1">The sequence shown here is derived from an EMBL/GenBank/DDBJ whole genome shotgun (WGS) entry which is preliminary data.</text>
</comment>
<evidence type="ECO:0000313" key="1">
    <source>
        <dbReference type="EMBL" id="KAK9014423.1"/>
    </source>
</evidence>
<keyword evidence="2" id="KW-1185">Reference proteome</keyword>
<proteinExistence type="predicted"/>
<accession>A0ABR2RNN7</accession>
<evidence type="ECO:0000313" key="2">
    <source>
        <dbReference type="Proteomes" id="UP001396334"/>
    </source>
</evidence>
<gene>
    <name evidence="1" type="ORF">V6N11_005581</name>
</gene>
<organism evidence="1 2">
    <name type="scientific">Hibiscus sabdariffa</name>
    <name type="common">roselle</name>
    <dbReference type="NCBI Taxonomy" id="183260"/>
    <lineage>
        <taxon>Eukaryota</taxon>
        <taxon>Viridiplantae</taxon>
        <taxon>Streptophyta</taxon>
        <taxon>Embryophyta</taxon>
        <taxon>Tracheophyta</taxon>
        <taxon>Spermatophyta</taxon>
        <taxon>Magnoliopsida</taxon>
        <taxon>eudicotyledons</taxon>
        <taxon>Gunneridae</taxon>
        <taxon>Pentapetalae</taxon>
        <taxon>rosids</taxon>
        <taxon>malvids</taxon>
        <taxon>Malvales</taxon>
        <taxon>Malvaceae</taxon>
        <taxon>Malvoideae</taxon>
        <taxon>Hibiscus</taxon>
    </lineage>
</organism>
<name>A0ABR2RNN7_9ROSI</name>